<dbReference type="Gene3D" id="3.30.450.20">
    <property type="entry name" value="PAS domain"/>
    <property type="match status" value="2"/>
</dbReference>
<dbReference type="PANTHER" id="PTHR43047:SF72">
    <property type="entry name" value="OSMOSENSING HISTIDINE PROTEIN KINASE SLN1"/>
    <property type="match status" value="1"/>
</dbReference>
<dbReference type="CDD" id="cd16922">
    <property type="entry name" value="HATPase_EvgS-ArcB-TorS-like"/>
    <property type="match status" value="1"/>
</dbReference>
<dbReference type="Gene3D" id="2.10.70.100">
    <property type="match status" value="2"/>
</dbReference>
<dbReference type="GO" id="GO:0005886">
    <property type="term" value="C:plasma membrane"/>
    <property type="evidence" value="ECO:0007669"/>
    <property type="project" value="TreeGrafter"/>
</dbReference>
<feature type="domain" description="PAS" evidence="11">
    <location>
        <begin position="193"/>
        <end position="241"/>
    </location>
</feature>
<proteinExistence type="predicted"/>
<evidence type="ECO:0000256" key="4">
    <source>
        <dbReference type="ARBA" id="ARBA00022679"/>
    </source>
</evidence>
<dbReference type="GO" id="GO:0000155">
    <property type="term" value="F:phosphorelay sensor kinase activity"/>
    <property type="evidence" value="ECO:0007669"/>
    <property type="project" value="InterPro"/>
</dbReference>
<dbReference type="RefSeq" id="WP_211939181.1">
    <property type="nucleotide sequence ID" value="NZ_CP073078.1"/>
</dbReference>
<keyword evidence="8" id="KW-0175">Coiled coil</keyword>
<dbReference type="InterPro" id="IPR001789">
    <property type="entry name" value="Sig_transdc_resp-reg_receiver"/>
</dbReference>
<evidence type="ECO:0000259" key="12">
    <source>
        <dbReference type="PROSITE" id="PS50113"/>
    </source>
</evidence>
<dbReference type="EC" id="2.7.13.3" evidence="2"/>
<evidence type="ECO:0000256" key="2">
    <source>
        <dbReference type="ARBA" id="ARBA00012438"/>
    </source>
</evidence>
<dbReference type="SMART" id="SM00065">
    <property type="entry name" value="GAF"/>
    <property type="match status" value="1"/>
</dbReference>
<feature type="coiled-coil region" evidence="8">
    <location>
        <begin position="284"/>
        <end position="314"/>
    </location>
</feature>
<dbReference type="Gene3D" id="1.10.287.130">
    <property type="match status" value="1"/>
</dbReference>
<dbReference type="AlphaFoldDB" id="A0A975IX81"/>
<evidence type="ECO:0000259" key="9">
    <source>
        <dbReference type="PROSITE" id="PS50109"/>
    </source>
</evidence>
<dbReference type="SMART" id="SM00388">
    <property type="entry name" value="HisKA"/>
    <property type="match status" value="1"/>
</dbReference>
<protein>
    <recommendedName>
        <fullName evidence="2">histidine kinase</fullName>
        <ecNumber evidence="2">2.7.13.3</ecNumber>
    </recommendedName>
</protein>
<dbReference type="Pfam" id="PF08447">
    <property type="entry name" value="PAS_3"/>
    <property type="match status" value="2"/>
</dbReference>
<dbReference type="PROSITE" id="PS50113">
    <property type="entry name" value="PAC"/>
    <property type="match status" value="2"/>
</dbReference>
<gene>
    <name evidence="13" type="ORF">KCG34_04385</name>
</gene>
<keyword evidence="5" id="KW-0418">Kinase</keyword>
<dbReference type="SUPFAM" id="SSF55785">
    <property type="entry name" value="PYP-like sensor domain (PAS domain)"/>
    <property type="match status" value="2"/>
</dbReference>
<dbReference type="Pfam" id="PF02518">
    <property type="entry name" value="HATPase_c"/>
    <property type="match status" value="1"/>
</dbReference>
<name>A0A975IX81_9CAUL</name>
<dbReference type="InterPro" id="IPR036890">
    <property type="entry name" value="HATPase_C_sf"/>
</dbReference>
<dbReference type="FunFam" id="3.30.565.10:FF:000010">
    <property type="entry name" value="Sensor histidine kinase RcsC"/>
    <property type="match status" value="1"/>
</dbReference>
<dbReference type="Pfam" id="PF00072">
    <property type="entry name" value="Response_reg"/>
    <property type="match status" value="1"/>
</dbReference>
<dbReference type="InterPro" id="IPR029016">
    <property type="entry name" value="GAF-like_dom_sf"/>
</dbReference>
<dbReference type="SUPFAM" id="SSF55781">
    <property type="entry name" value="GAF domain-like"/>
    <property type="match status" value="1"/>
</dbReference>
<dbReference type="InterPro" id="IPR011006">
    <property type="entry name" value="CheY-like_superfamily"/>
</dbReference>
<dbReference type="PANTHER" id="PTHR43047">
    <property type="entry name" value="TWO-COMPONENT HISTIDINE PROTEIN KINASE"/>
    <property type="match status" value="1"/>
</dbReference>
<evidence type="ECO:0000259" key="10">
    <source>
        <dbReference type="PROSITE" id="PS50110"/>
    </source>
</evidence>
<dbReference type="Gene3D" id="3.30.565.10">
    <property type="entry name" value="Histidine kinase-like ATPase, C-terminal domain"/>
    <property type="match status" value="1"/>
</dbReference>
<dbReference type="PRINTS" id="PR00344">
    <property type="entry name" value="BCTRLSENSOR"/>
</dbReference>
<dbReference type="GO" id="GO:0009927">
    <property type="term" value="F:histidine phosphotransfer kinase activity"/>
    <property type="evidence" value="ECO:0007669"/>
    <property type="project" value="TreeGrafter"/>
</dbReference>
<feature type="domain" description="PAC" evidence="12">
    <location>
        <begin position="244"/>
        <end position="296"/>
    </location>
</feature>
<dbReference type="InterPro" id="IPR000014">
    <property type="entry name" value="PAS"/>
</dbReference>
<evidence type="ECO:0000256" key="1">
    <source>
        <dbReference type="ARBA" id="ARBA00000085"/>
    </source>
</evidence>
<dbReference type="SUPFAM" id="SSF52172">
    <property type="entry name" value="CheY-like"/>
    <property type="match status" value="1"/>
</dbReference>
<dbReference type="InterPro" id="IPR000700">
    <property type="entry name" value="PAS-assoc_C"/>
</dbReference>
<dbReference type="Gene3D" id="3.30.450.40">
    <property type="match status" value="1"/>
</dbReference>
<dbReference type="EMBL" id="CP073078">
    <property type="protein sequence ID" value="QUD89131.1"/>
    <property type="molecule type" value="Genomic_DNA"/>
</dbReference>
<dbReference type="CDD" id="cd00130">
    <property type="entry name" value="PAS"/>
    <property type="match status" value="2"/>
</dbReference>
<dbReference type="InterPro" id="IPR013655">
    <property type="entry name" value="PAS_fold_3"/>
</dbReference>
<feature type="domain" description="PAS" evidence="11">
    <location>
        <begin position="323"/>
        <end position="375"/>
    </location>
</feature>
<dbReference type="InterPro" id="IPR003594">
    <property type="entry name" value="HATPase_dom"/>
</dbReference>
<evidence type="ECO:0000256" key="8">
    <source>
        <dbReference type="SAM" id="Coils"/>
    </source>
</evidence>
<dbReference type="SUPFAM" id="SSF55874">
    <property type="entry name" value="ATPase domain of HSP90 chaperone/DNA topoisomerase II/histidine kinase"/>
    <property type="match status" value="1"/>
</dbReference>
<dbReference type="InterPro" id="IPR003661">
    <property type="entry name" value="HisK_dim/P_dom"/>
</dbReference>
<reference evidence="13" key="1">
    <citation type="submission" date="2021-04" db="EMBL/GenBank/DDBJ databases">
        <title>The complete genome sequence of Caulobacter sp. S6.</title>
        <authorList>
            <person name="Tang Y."/>
            <person name="Ouyang W."/>
            <person name="Liu Q."/>
            <person name="Huang B."/>
            <person name="Guo Z."/>
            <person name="Lei P."/>
        </authorList>
    </citation>
    <scope>NUCLEOTIDE SEQUENCE</scope>
    <source>
        <strain evidence="13">S6</strain>
    </source>
</reference>
<dbReference type="Pfam" id="PF01590">
    <property type="entry name" value="GAF"/>
    <property type="match status" value="1"/>
</dbReference>
<dbReference type="InterPro" id="IPR005467">
    <property type="entry name" value="His_kinase_dom"/>
</dbReference>
<evidence type="ECO:0000313" key="13">
    <source>
        <dbReference type="EMBL" id="QUD89131.1"/>
    </source>
</evidence>
<evidence type="ECO:0000256" key="6">
    <source>
        <dbReference type="ARBA" id="ARBA00023012"/>
    </source>
</evidence>
<evidence type="ECO:0000313" key="14">
    <source>
        <dbReference type="Proteomes" id="UP000676409"/>
    </source>
</evidence>
<evidence type="ECO:0000256" key="5">
    <source>
        <dbReference type="ARBA" id="ARBA00022777"/>
    </source>
</evidence>
<dbReference type="SMART" id="SM00448">
    <property type="entry name" value="REC"/>
    <property type="match status" value="1"/>
</dbReference>
<evidence type="ECO:0000256" key="7">
    <source>
        <dbReference type="PROSITE-ProRule" id="PRU00169"/>
    </source>
</evidence>
<feature type="domain" description="Response regulatory" evidence="10">
    <location>
        <begin position="693"/>
        <end position="810"/>
    </location>
</feature>
<evidence type="ECO:0000259" key="11">
    <source>
        <dbReference type="PROSITE" id="PS50112"/>
    </source>
</evidence>
<dbReference type="SMART" id="SM00387">
    <property type="entry name" value="HATPase_c"/>
    <property type="match status" value="1"/>
</dbReference>
<dbReference type="SUPFAM" id="SSF47384">
    <property type="entry name" value="Homodimeric domain of signal transducing histidine kinase"/>
    <property type="match status" value="1"/>
</dbReference>
<dbReference type="PROSITE" id="PS50112">
    <property type="entry name" value="PAS"/>
    <property type="match status" value="2"/>
</dbReference>
<dbReference type="CDD" id="cd17546">
    <property type="entry name" value="REC_hyHK_CKI1_RcsC-like"/>
    <property type="match status" value="1"/>
</dbReference>
<keyword evidence="14" id="KW-1185">Reference proteome</keyword>
<dbReference type="InterPro" id="IPR004358">
    <property type="entry name" value="Sig_transdc_His_kin-like_C"/>
</dbReference>
<dbReference type="Proteomes" id="UP000676409">
    <property type="component" value="Chromosome"/>
</dbReference>
<sequence>MNDLRELSRLQTLKAYGVLDTQPDEAFDRLTSLAASLFEAPIALVSLVDAERQWFKSHHGLDVEATPRSWSFCAHALALPRGGTLVVEDATLDQRFCDNPLVCGDPHIRFYAGAVLTAPNGDNLGALCVIDSQPRPSPSVQDLNRLQLLAGIAIDELEFMRAKRLADEQERLLKMAERISGVGSWRREQATGLAYWSDEVFRIHGLGRDEFDPHWDRIIDLYHEDDRALLEAMVEEARRTGRGYEHELRIRRPDGEIRDVMFKAECQTDNEGRVTDFFGVLQDVTERKQILRELARARDEAEEQAQRALRAEKVAGLGHWRFDAQTQELYWSPEMYRIYGLDPTEPLERDRLVAMTHPEDVESTGTMVQRALDGDVSDEQTVTRIFRGDGELRFVAGRWQVERGPDGEILAAVGTALDVTEQKRAEAELLEARAEAEAAAAVKSVFLANMSHELRTPLTSIVGFTRLALEQDGLTGLARDYVERVADASRALLSSVNDILDFSKLEAGQVNLHPQPTSLSHLVKTTLDLFIPQAAAKDLKLDFVAGPGVEHLVLLVDPDRVRQILLNLVGNAVKFTEHGGVTLSAAYDEARGELSVDVVDTGVGVPAEKQTDLFQRFSQVDGSLTRSHTGTGLGLAICKGLVEAMGGAIGVESAAGRGSRFWFRIAAPLDTSRLKLAGGDGAVDAGGALSGLKLLVADDHAANRELARLVLLGLGAEVAEAQDGEEAVERATGAPFDVILMDLRMPRLDGLAAMQRIRRSDGPNRTAPILAFTADVDANVAARLKEAGFDALVAKPLNLHALIETVIGAVRAERSPTG</sequence>
<dbReference type="Pfam" id="PF00512">
    <property type="entry name" value="HisKA"/>
    <property type="match status" value="1"/>
</dbReference>
<dbReference type="PROSITE" id="PS50109">
    <property type="entry name" value="HIS_KIN"/>
    <property type="match status" value="1"/>
</dbReference>
<dbReference type="SMART" id="SM00086">
    <property type="entry name" value="PAC"/>
    <property type="match status" value="2"/>
</dbReference>
<dbReference type="NCBIfam" id="TIGR00229">
    <property type="entry name" value="sensory_box"/>
    <property type="match status" value="2"/>
</dbReference>
<feature type="domain" description="Histidine kinase" evidence="9">
    <location>
        <begin position="449"/>
        <end position="669"/>
    </location>
</feature>
<dbReference type="Gene3D" id="3.40.50.2300">
    <property type="match status" value="1"/>
</dbReference>
<dbReference type="InterPro" id="IPR036097">
    <property type="entry name" value="HisK_dim/P_sf"/>
</dbReference>
<dbReference type="SMART" id="SM00091">
    <property type="entry name" value="PAS"/>
    <property type="match status" value="2"/>
</dbReference>
<dbReference type="InterPro" id="IPR001610">
    <property type="entry name" value="PAC"/>
</dbReference>
<organism evidence="13 14">
    <name type="scientific">Phenylobacterium montanum</name>
    <dbReference type="NCBI Taxonomy" id="2823693"/>
    <lineage>
        <taxon>Bacteria</taxon>
        <taxon>Pseudomonadati</taxon>
        <taxon>Pseudomonadota</taxon>
        <taxon>Alphaproteobacteria</taxon>
        <taxon>Caulobacterales</taxon>
        <taxon>Caulobacteraceae</taxon>
        <taxon>Phenylobacterium</taxon>
    </lineage>
</organism>
<dbReference type="InterPro" id="IPR003018">
    <property type="entry name" value="GAF"/>
</dbReference>
<keyword evidence="3 7" id="KW-0597">Phosphoprotein</keyword>
<feature type="modified residue" description="4-aspartylphosphate" evidence="7">
    <location>
        <position position="742"/>
    </location>
</feature>
<keyword evidence="6" id="KW-0902">Two-component regulatory system</keyword>
<dbReference type="KEGG" id="caul:KCG34_04385"/>
<feature type="domain" description="PAC" evidence="12">
    <location>
        <begin position="379"/>
        <end position="431"/>
    </location>
</feature>
<dbReference type="PROSITE" id="PS50110">
    <property type="entry name" value="RESPONSE_REGULATORY"/>
    <property type="match status" value="1"/>
</dbReference>
<evidence type="ECO:0000256" key="3">
    <source>
        <dbReference type="ARBA" id="ARBA00022553"/>
    </source>
</evidence>
<dbReference type="InterPro" id="IPR035965">
    <property type="entry name" value="PAS-like_dom_sf"/>
</dbReference>
<accession>A0A975IX81</accession>
<comment type="catalytic activity">
    <reaction evidence="1">
        <text>ATP + protein L-histidine = ADP + protein N-phospho-L-histidine.</text>
        <dbReference type="EC" id="2.7.13.3"/>
    </reaction>
</comment>
<dbReference type="CDD" id="cd00082">
    <property type="entry name" value="HisKA"/>
    <property type="match status" value="1"/>
</dbReference>
<keyword evidence="4" id="KW-0808">Transferase</keyword>